<dbReference type="EMBL" id="JBBCAQ010000022">
    <property type="protein sequence ID" value="KAK7591336.1"/>
    <property type="molecule type" value="Genomic_DNA"/>
</dbReference>
<evidence type="ECO:0000313" key="3">
    <source>
        <dbReference type="Proteomes" id="UP001367676"/>
    </source>
</evidence>
<evidence type="ECO:0000313" key="2">
    <source>
        <dbReference type="EMBL" id="KAK7591336.1"/>
    </source>
</evidence>
<dbReference type="Proteomes" id="UP001367676">
    <property type="component" value="Unassembled WGS sequence"/>
</dbReference>
<proteinExistence type="predicted"/>
<feature type="compositionally biased region" description="Basic and acidic residues" evidence="1">
    <location>
        <begin position="214"/>
        <end position="240"/>
    </location>
</feature>
<accession>A0AAN9TXQ0</accession>
<dbReference type="AlphaFoldDB" id="A0AAN9TXQ0"/>
<feature type="region of interest" description="Disordered" evidence="1">
    <location>
        <begin position="161"/>
        <end position="187"/>
    </location>
</feature>
<gene>
    <name evidence="2" type="ORF">V9T40_002949</name>
</gene>
<keyword evidence="3" id="KW-1185">Reference proteome</keyword>
<organism evidence="2 3">
    <name type="scientific">Parthenolecanium corni</name>
    <dbReference type="NCBI Taxonomy" id="536013"/>
    <lineage>
        <taxon>Eukaryota</taxon>
        <taxon>Metazoa</taxon>
        <taxon>Ecdysozoa</taxon>
        <taxon>Arthropoda</taxon>
        <taxon>Hexapoda</taxon>
        <taxon>Insecta</taxon>
        <taxon>Pterygota</taxon>
        <taxon>Neoptera</taxon>
        <taxon>Paraneoptera</taxon>
        <taxon>Hemiptera</taxon>
        <taxon>Sternorrhyncha</taxon>
        <taxon>Coccoidea</taxon>
        <taxon>Coccidae</taxon>
        <taxon>Parthenolecanium</taxon>
    </lineage>
</organism>
<feature type="region of interest" description="Disordered" evidence="1">
    <location>
        <begin position="209"/>
        <end position="240"/>
    </location>
</feature>
<sequence>MTIDKGRFEKGAARLLSPNAEHLCSDIDRRTMKMPNNIDDPTTSGPNSTRFFSRIRILASLLSRPRQNTAQVWFKNRRAKCRQQVKQQQQHNSNEKSSSRSSSGQPSSKSKSNSSSISSNSVGLANQTNASAAAAAAASKNAVSAVPPTTLANITAAHHNSACNSSNSSASNNTSNSSASSPAAVLPSHHRDIKPLLSATPPVAAAYSSGTNYEYRDPRPATAESRKPEAEAASKLDSRMRNRPNGQFIVHKRRCRLAQSVYLLKCETHVSSICAGLKGGRVKRRSNAGIWSPVVIDSCLEPHHRTSTTVSASSGGYANQSGSVVAASTPHSANCYPPPHHHHHHHHSHHQNYPSYYSNMDYHLSPTPAMSHAHLSNISYTSSSCLNFSSRCLNFRLFHFEFFKPKKERRKTRLDSASRVVVRFSGSLSPVLTPQCSSPVVDSYSRGRPCVFGVRRLGIFVRVVGGWPVGRLTGGPPERSYVSISVSPGAAAGRQQTADKLKFRYSPLVALRATYRQVRICSFFQQLIARAVISLIRFLFALRPPAPTAAASTVECRVSSVDRRPDGIAAVRLPCQIRVKRVEKKSNRNSRRRPRAPSADSIVGRRLYAIDYIDYKTTDNYSRPTIRTRFQLGWATLAVVHNCGFASRRVASPRAQKSRKCGPTFPHPPPGHRAIRASVIDYDSFEYADRFEDATHAYTDTLDEAFHKSCKTTFRFA</sequence>
<protein>
    <recommendedName>
        <fullName evidence="4">Homeobox domain-containing protein</fullName>
    </recommendedName>
</protein>
<reference evidence="2 3" key="1">
    <citation type="submission" date="2024-03" db="EMBL/GenBank/DDBJ databases">
        <title>Adaptation during the transition from Ophiocordyceps entomopathogen to insect associate is accompanied by gene loss and intensified selection.</title>
        <authorList>
            <person name="Ward C.M."/>
            <person name="Onetto C.A."/>
            <person name="Borneman A.R."/>
        </authorList>
    </citation>
    <scope>NUCLEOTIDE SEQUENCE [LARGE SCALE GENOMIC DNA]</scope>
    <source>
        <strain evidence="2">AWRI1</strain>
        <tissue evidence="2">Single Adult Female</tissue>
    </source>
</reference>
<name>A0AAN9TXQ0_9HEMI</name>
<comment type="caution">
    <text evidence="2">The sequence shown here is derived from an EMBL/GenBank/DDBJ whole genome shotgun (WGS) entry which is preliminary data.</text>
</comment>
<feature type="compositionally biased region" description="Low complexity" evidence="1">
    <location>
        <begin position="161"/>
        <end position="184"/>
    </location>
</feature>
<evidence type="ECO:0008006" key="4">
    <source>
        <dbReference type="Google" id="ProtNLM"/>
    </source>
</evidence>
<feature type="compositionally biased region" description="Low complexity" evidence="1">
    <location>
        <begin position="99"/>
        <end position="122"/>
    </location>
</feature>
<evidence type="ECO:0000256" key="1">
    <source>
        <dbReference type="SAM" id="MobiDB-lite"/>
    </source>
</evidence>
<feature type="region of interest" description="Disordered" evidence="1">
    <location>
        <begin position="80"/>
        <end position="122"/>
    </location>
</feature>